<evidence type="ECO:0000313" key="1">
    <source>
        <dbReference type="EMBL" id="KKU33453.1"/>
    </source>
</evidence>
<dbReference type="InterPro" id="IPR036113">
    <property type="entry name" value="Asp/Glu-ADT_sf_sub_c"/>
</dbReference>
<dbReference type="Proteomes" id="UP000034705">
    <property type="component" value="Unassembled WGS sequence"/>
</dbReference>
<gene>
    <name evidence="1" type="ORF">UX45_C0009G0021</name>
</gene>
<name>A0A0G1RTZ6_9BACT</name>
<dbReference type="SUPFAM" id="SSF141000">
    <property type="entry name" value="Glu-tRNAGln amidotransferase C subunit"/>
    <property type="match status" value="1"/>
</dbReference>
<accession>A0A0G1RTZ6</accession>
<evidence type="ECO:0000313" key="2">
    <source>
        <dbReference type="Proteomes" id="UP000034705"/>
    </source>
</evidence>
<dbReference type="Gene3D" id="1.10.20.60">
    <property type="entry name" value="Glu-tRNAGln amidotransferase C subunit, N-terminal domain"/>
    <property type="match status" value="1"/>
</dbReference>
<keyword evidence="1" id="KW-0808">Transferase</keyword>
<comment type="caution">
    <text evidence="1">The sequence shown here is derived from an EMBL/GenBank/DDBJ whole genome shotgun (WGS) entry which is preliminary data.</text>
</comment>
<organism evidence="1 2">
    <name type="scientific">Candidatus Uhrbacteria bacterium GW2011_GWF2_46_218</name>
    <dbReference type="NCBI Taxonomy" id="1619001"/>
    <lineage>
        <taxon>Bacteria</taxon>
        <taxon>Candidatus Uhriibacteriota</taxon>
    </lineage>
</organism>
<dbReference type="GO" id="GO:0016740">
    <property type="term" value="F:transferase activity"/>
    <property type="evidence" value="ECO:0007669"/>
    <property type="project" value="UniProtKB-KW"/>
</dbReference>
<dbReference type="EMBL" id="LCMG01000009">
    <property type="protein sequence ID" value="KKU33453.1"/>
    <property type="molecule type" value="Genomic_DNA"/>
</dbReference>
<dbReference type="InterPro" id="IPR003837">
    <property type="entry name" value="GatC"/>
</dbReference>
<dbReference type="AlphaFoldDB" id="A0A0G1RTZ6"/>
<reference evidence="1 2" key="1">
    <citation type="journal article" date="2015" name="Nature">
        <title>rRNA introns, odd ribosomes, and small enigmatic genomes across a large radiation of phyla.</title>
        <authorList>
            <person name="Brown C.T."/>
            <person name="Hug L.A."/>
            <person name="Thomas B.C."/>
            <person name="Sharon I."/>
            <person name="Castelle C.J."/>
            <person name="Singh A."/>
            <person name="Wilkins M.J."/>
            <person name="Williams K.H."/>
            <person name="Banfield J.F."/>
        </authorList>
    </citation>
    <scope>NUCLEOTIDE SEQUENCE [LARGE SCALE GENOMIC DNA]</scope>
</reference>
<sequence>MQITKDIISHVAVLARLRLSSQEEEKYGEQLSSLLDYMDRVQEVSTEEGGVLIQAAGQTHIWREDIPKGESVSLKIVEAFTNKEGALLKVQAIFEDRGREE</sequence>
<dbReference type="GO" id="GO:0006450">
    <property type="term" value="P:regulation of translational fidelity"/>
    <property type="evidence" value="ECO:0007669"/>
    <property type="project" value="InterPro"/>
</dbReference>
<dbReference type="Pfam" id="PF02686">
    <property type="entry name" value="GatC"/>
    <property type="match status" value="1"/>
</dbReference>
<protein>
    <submittedName>
        <fullName evidence="1">Aspartyl/glutamyl-tRNA(Asn/Gln) amidotransferase subunit C</fullName>
    </submittedName>
</protein>
<proteinExistence type="predicted"/>